<dbReference type="SUPFAM" id="SSF56300">
    <property type="entry name" value="Metallo-dependent phosphatases"/>
    <property type="match status" value="1"/>
</dbReference>
<dbReference type="Gene3D" id="3.90.780.10">
    <property type="entry name" value="5'-Nucleotidase, C-terminal domain"/>
    <property type="match status" value="1"/>
</dbReference>
<comment type="caution">
    <text evidence="6">The sequence shown here is derived from an EMBL/GenBank/DDBJ whole genome shotgun (WGS) entry which is preliminary data.</text>
</comment>
<keyword evidence="3" id="KW-0378">Hydrolase</keyword>
<sequence>MGGFARVAAKINELRLENSLVLHSGDAFQGTLYYTLFKGDADVELMNIVGFDAFALGNHEFDDGNAILANFINKANFPVLAANIDFSNSQDLKGLVEPYLIKEIGGDKVGLIGINTLKTLVSSQPGEDLTFFDEVETAKKIVEKLEAQGINKIILISHYGYTKDQALAQQVAGIDVIVGGDSHTLLGDFTTFGLTSSGPYPTKVTSPSGEPVCIVQAWQYSYMVGSLNVAFDDKGVVTECDGAPILLLGDSFQQHEPTQAKIEAIIANHPNIDIVKPDPLIAQQLASYTKRMEKCSKKVIGQAADNLLHIRIPGTHPSGVKLANGSQIAPIVAEAYLEQLNSRNYGVQLVIQNAGGVRIDVFQGDITIETAYTLLPFSDTIYVLEMTGAEIKQVLEDALSHYFDKGGSRGSFPYAAGIRYTVEVKRPSYQRITGLEIRDSNGNWSLLDLKKTYRVGMNSFIASGQDGYTTFGKVLKERGGIDTYFDYAESFVNYVKKRRVLRMPEETGVIYLD</sequence>
<evidence type="ECO:0000256" key="2">
    <source>
        <dbReference type="ARBA" id="ARBA00022729"/>
    </source>
</evidence>
<dbReference type="InterPro" id="IPR006179">
    <property type="entry name" value="5_nucleotidase/apyrase"/>
</dbReference>
<dbReference type="NCBIfam" id="TIGR01530">
    <property type="entry name" value="nadN"/>
    <property type="match status" value="1"/>
</dbReference>
<dbReference type="GO" id="GO:0030288">
    <property type="term" value="C:outer membrane-bounded periplasmic space"/>
    <property type="evidence" value="ECO:0007669"/>
    <property type="project" value="TreeGrafter"/>
</dbReference>
<evidence type="ECO:0000256" key="3">
    <source>
        <dbReference type="RuleBase" id="RU362119"/>
    </source>
</evidence>
<dbReference type="EMBL" id="LUTY01003087">
    <property type="protein sequence ID" value="OAD18785.1"/>
    <property type="molecule type" value="Genomic_DNA"/>
</dbReference>
<dbReference type="InterPro" id="IPR004843">
    <property type="entry name" value="Calcineurin-like_PHP"/>
</dbReference>
<name>A0A176RSR3_9GAMM</name>
<accession>A0A176RSR3</accession>
<keyword evidence="3" id="KW-0547">Nucleotide-binding</keyword>
<gene>
    <name evidence="6" type="ORF">THIOM_005610</name>
</gene>
<proteinExistence type="inferred from homology"/>
<dbReference type="GO" id="GO:0000166">
    <property type="term" value="F:nucleotide binding"/>
    <property type="evidence" value="ECO:0007669"/>
    <property type="project" value="UniProtKB-KW"/>
</dbReference>
<comment type="similarity">
    <text evidence="1 3">Belongs to the 5'-nucleotidase family.</text>
</comment>
<keyword evidence="7" id="KW-1185">Reference proteome</keyword>
<dbReference type="InterPro" id="IPR036907">
    <property type="entry name" value="5'-Nucleotdase_C_sf"/>
</dbReference>
<dbReference type="InterPro" id="IPR006420">
    <property type="entry name" value="NadN"/>
</dbReference>
<organism evidence="6 7">
    <name type="scientific">Candidatus Thiomargarita nelsonii</name>
    <dbReference type="NCBI Taxonomy" id="1003181"/>
    <lineage>
        <taxon>Bacteria</taxon>
        <taxon>Pseudomonadati</taxon>
        <taxon>Pseudomonadota</taxon>
        <taxon>Gammaproteobacteria</taxon>
        <taxon>Thiotrichales</taxon>
        <taxon>Thiotrichaceae</taxon>
        <taxon>Thiomargarita</taxon>
    </lineage>
</organism>
<keyword evidence="2" id="KW-0732">Signal</keyword>
<dbReference type="Pfam" id="PF00149">
    <property type="entry name" value="Metallophos"/>
    <property type="match status" value="1"/>
</dbReference>
<dbReference type="PANTHER" id="PTHR11575">
    <property type="entry name" value="5'-NUCLEOTIDASE-RELATED"/>
    <property type="match status" value="1"/>
</dbReference>
<dbReference type="GO" id="GO:0008253">
    <property type="term" value="F:5'-nucleotidase activity"/>
    <property type="evidence" value="ECO:0007669"/>
    <property type="project" value="InterPro"/>
</dbReference>
<protein>
    <submittedName>
        <fullName evidence="6">Ser/Thr protein phosphatase/nucleotidase</fullName>
    </submittedName>
</protein>
<dbReference type="PATRIC" id="fig|1003181.4.peg.7447"/>
<evidence type="ECO:0000313" key="7">
    <source>
        <dbReference type="Proteomes" id="UP000076962"/>
    </source>
</evidence>
<dbReference type="PANTHER" id="PTHR11575:SF24">
    <property type="entry name" value="5'-NUCLEOTIDASE"/>
    <property type="match status" value="1"/>
</dbReference>
<dbReference type="GO" id="GO:0009166">
    <property type="term" value="P:nucleotide catabolic process"/>
    <property type="evidence" value="ECO:0007669"/>
    <property type="project" value="InterPro"/>
</dbReference>
<evidence type="ECO:0000259" key="5">
    <source>
        <dbReference type="Pfam" id="PF02872"/>
    </source>
</evidence>
<dbReference type="Gene3D" id="3.60.21.10">
    <property type="match status" value="1"/>
</dbReference>
<evidence type="ECO:0000259" key="4">
    <source>
        <dbReference type="Pfam" id="PF00149"/>
    </source>
</evidence>
<dbReference type="InterPro" id="IPR008334">
    <property type="entry name" value="5'-Nucleotdase_C"/>
</dbReference>
<dbReference type="PROSITE" id="PS00786">
    <property type="entry name" value="5_NUCLEOTIDASE_2"/>
    <property type="match status" value="1"/>
</dbReference>
<dbReference type="CDD" id="cd07409">
    <property type="entry name" value="MPP_CD73_N"/>
    <property type="match status" value="1"/>
</dbReference>
<dbReference type="GO" id="GO:0008768">
    <property type="term" value="F:UDP-sugar diphosphatase activity"/>
    <property type="evidence" value="ECO:0007669"/>
    <property type="project" value="TreeGrafter"/>
</dbReference>
<feature type="domain" description="Calcineurin-like phosphoesterase" evidence="4">
    <location>
        <begin position="2"/>
        <end position="184"/>
    </location>
</feature>
<dbReference type="PRINTS" id="PR01607">
    <property type="entry name" value="APYRASEFAMLY"/>
</dbReference>
<dbReference type="SUPFAM" id="SSF55816">
    <property type="entry name" value="5'-nucleotidase (syn. UDP-sugar hydrolase), C-terminal domain"/>
    <property type="match status" value="1"/>
</dbReference>
<evidence type="ECO:0000313" key="6">
    <source>
        <dbReference type="EMBL" id="OAD18785.1"/>
    </source>
</evidence>
<dbReference type="GO" id="GO:0046872">
    <property type="term" value="F:metal ion binding"/>
    <property type="evidence" value="ECO:0007669"/>
    <property type="project" value="InterPro"/>
</dbReference>
<dbReference type="InterPro" id="IPR029052">
    <property type="entry name" value="Metallo-depent_PP-like"/>
</dbReference>
<dbReference type="Pfam" id="PF02872">
    <property type="entry name" value="5_nucleotid_C"/>
    <property type="match status" value="1"/>
</dbReference>
<dbReference type="AlphaFoldDB" id="A0A176RSR3"/>
<reference evidence="6 7" key="1">
    <citation type="submission" date="2016-05" db="EMBL/GenBank/DDBJ databases">
        <title>Single-cell genome of chain-forming Candidatus Thiomargarita nelsonii and comparison to other large sulfur-oxidizing bacteria.</title>
        <authorList>
            <person name="Winkel M."/>
            <person name="Salman V."/>
            <person name="Woyke T."/>
            <person name="Schulz-Vogt H."/>
            <person name="Richter M."/>
            <person name="Flood B."/>
            <person name="Bailey J."/>
            <person name="Amann R."/>
            <person name="Mussmann M."/>
        </authorList>
    </citation>
    <scope>NUCLEOTIDE SEQUENCE [LARGE SCALE GENOMIC DNA]</scope>
    <source>
        <strain evidence="6 7">THI036</strain>
    </source>
</reference>
<dbReference type="InterPro" id="IPR006146">
    <property type="entry name" value="5'-Nucleotdase_CS"/>
</dbReference>
<dbReference type="Proteomes" id="UP000076962">
    <property type="component" value="Unassembled WGS sequence"/>
</dbReference>
<evidence type="ECO:0000256" key="1">
    <source>
        <dbReference type="ARBA" id="ARBA00006654"/>
    </source>
</evidence>
<feature type="domain" description="5'-Nucleotidase C-terminal" evidence="5">
    <location>
        <begin position="324"/>
        <end position="472"/>
    </location>
</feature>